<evidence type="ECO:0000256" key="1">
    <source>
        <dbReference type="SAM" id="SignalP"/>
    </source>
</evidence>
<evidence type="ECO:0000313" key="2">
    <source>
        <dbReference type="EMBL" id="RHN79710.1"/>
    </source>
</evidence>
<dbReference type="Pfam" id="PF07712">
    <property type="entry name" value="SURNod19"/>
    <property type="match status" value="1"/>
</dbReference>
<proteinExistence type="predicted"/>
<dbReference type="InterPro" id="IPR011692">
    <property type="entry name" value="Stress_up-reg_Nod19"/>
</dbReference>
<dbReference type="Gramene" id="rna3535">
    <property type="protein sequence ID" value="RHN79710.1"/>
    <property type="gene ID" value="gene3535"/>
</dbReference>
<dbReference type="PANTHER" id="PTHR33390:SF4">
    <property type="entry name" value="STRESS UP-REGULATED NOD 19-RELATED"/>
    <property type="match status" value="1"/>
</dbReference>
<comment type="caution">
    <text evidence="2">The sequence shown here is derived from an EMBL/GenBank/DDBJ whole genome shotgun (WGS) entry which is preliminary data.</text>
</comment>
<feature type="signal peptide" evidence="1">
    <location>
        <begin position="1"/>
        <end position="23"/>
    </location>
</feature>
<dbReference type="PANTHER" id="PTHR33390">
    <property type="entry name" value="STRESS UP-REGULATED NOD 19 PROTEIN"/>
    <property type="match status" value="1"/>
</dbReference>
<dbReference type="EMBL" id="PSQE01000001">
    <property type="protein sequence ID" value="RHN79710.1"/>
    <property type="molecule type" value="Genomic_DNA"/>
</dbReference>
<dbReference type="Proteomes" id="UP000265566">
    <property type="component" value="Chromosome 1"/>
</dbReference>
<reference evidence="2" key="1">
    <citation type="journal article" date="2018" name="Nat. Plants">
        <title>Whole-genome landscape of Medicago truncatula symbiotic genes.</title>
        <authorList>
            <person name="Pecrix Y."/>
            <person name="Gamas P."/>
            <person name="Carrere S."/>
        </authorList>
    </citation>
    <scope>NUCLEOTIDE SEQUENCE</scope>
    <source>
        <tissue evidence="2">Leaves</tissue>
    </source>
</reference>
<gene>
    <name evidence="2" type="ORF">MtrunA17_Chr1g0180281</name>
</gene>
<protein>
    <submittedName>
        <fullName evidence="2">Putative stress up-regulated Nod 19</fullName>
    </submittedName>
</protein>
<name>A0A396JN36_MEDTR</name>
<feature type="chain" id="PRO_5017255231" evidence="1">
    <location>
        <begin position="24"/>
        <end position="423"/>
    </location>
</feature>
<sequence length="423" mass="48262">MQVSMRLISKAFIFLLSIIVMQSSTTYSKKKTYETHIKSATYLSEKLELGPGEVVSKSLMDIEFPRGHIGVKSFDIDLVDEQGNSIPLYETYIHHWFALKYDESDDKNMSHDPNDNTKPFGGPIIKRNQGTCNDLILPLYWGLGGESRGTISKLPDPFAVEVGNPANITKDWKEKWLFYVMFIDTRGTKNRKSCSECRCDQFNLPKNFYNKTHDIHDKPLSHDYKGGIFCCHNKFQCKLRKGLPAPRRKLAIRYKITWVDWNEHQIPVRFYVMDSTDRAKTNGSKTIHDCLTEYIIPGNNSSDPIHVQKASFPMEKGGYLIYGTAHMHTGAINATLYGQDGRTLYTSKTKYGTGKKAGNEKGYLVGMSVSYPKLGSIKIKDGEIVSMESIYKNEFRTGAMGHMYFYLADRLPHGKYSLYSYDL</sequence>
<dbReference type="AlphaFoldDB" id="A0A396JN36"/>
<accession>A0A396JN36</accession>
<keyword evidence="1" id="KW-0732">Signal</keyword>
<organism evidence="2">
    <name type="scientific">Medicago truncatula</name>
    <name type="common">Barrel medic</name>
    <name type="synonym">Medicago tribuloides</name>
    <dbReference type="NCBI Taxonomy" id="3880"/>
    <lineage>
        <taxon>Eukaryota</taxon>
        <taxon>Viridiplantae</taxon>
        <taxon>Streptophyta</taxon>
        <taxon>Embryophyta</taxon>
        <taxon>Tracheophyta</taxon>
        <taxon>Spermatophyta</taxon>
        <taxon>Magnoliopsida</taxon>
        <taxon>eudicotyledons</taxon>
        <taxon>Gunneridae</taxon>
        <taxon>Pentapetalae</taxon>
        <taxon>rosids</taxon>
        <taxon>fabids</taxon>
        <taxon>Fabales</taxon>
        <taxon>Fabaceae</taxon>
        <taxon>Papilionoideae</taxon>
        <taxon>50 kb inversion clade</taxon>
        <taxon>NPAAA clade</taxon>
        <taxon>Hologalegina</taxon>
        <taxon>IRL clade</taxon>
        <taxon>Trifolieae</taxon>
        <taxon>Medicago</taxon>
    </lineage>
</organism>